<dbReference type="PANTHER" id="PTHR31009">
    <property type="entry name" value="S-ADENOSYL-L-METHIONINE:CARBOXYL METHYLTRANSFERASE FAMILY PROTEIN"/>
    <property type="match status" value="1"/>
</dbReference>
<dbReference type="Gene3D" id="3.40.50.150">
    <property type="entry name" value="Vaccinia Virus protein VP39"/>
    <property type="match status" value="1"/>
</dbReference>
<dbReference type="InterPro" id="IPR005299">
    <property type="entry name" value="MeTrfase_7"/>
</dbReference>
<dbReference type="SUPFAM" id="SSF53335">
    <property type="entry name" value="S-adenosyl-L-methionine-dependent methyltransferases"/>
    <property type="match status" value="1"/>
</dbReference>
<keyword evidence="2" id="KW-0489">Methyltransferase</keyword>
<accession>A0AAD8L3U2</accession>
<evidence type="ECO:0000256" key="4">
    <source>
        <dbReference type="ARBA" id="ARBA00022723"/>
    </source>
</evidence>
<dbReference type="AlphaFoldDB" id="A0AAD8L3U2"/>
<evidence type="ECO:0000256" key="1">
    <source>
        <dbReference type="ARBA" id="ARBA00007967"/>
    </source>
</evidence>
<dbReference type="GO" id="GO:0032259">
    <property type="term" value="P:methylation"/>
    <property type="evidence" value="ECO:0007669"/>
    <property type="project" value="UniProtKB-KW"/>
</dbReference>
<gene>
    <name evidence="6" type="ORF">QVD17_00802</name>
</gene>
<dbReference type="Proteomes" id="UP001229421">
    <property type="component" value="Unassembled WGS sequence"/>
</dbReference>
<dbReference type="InterPro" id="IPR029063">
    <property type="entry name" value="SAM-dependent_MTases_sf"/>
</dbReference>
<dbReference type="InterPro" id="IPR042086">
    <property type="entry name" value="MeTrfase_capping"/>
</dbReference>
<dbReference type="GO" id="GO:0008168">
    <property type="term" value="F:methyltransferase activity"/>
    <property type="evidence" value="ECO:0007669"/>
    <property type="project" value="UniProtKB-KW"/>
</dbReference>
<name>A0AAD8L3U2_TARER</name>
<evidence type="ECO:0000313" key="7">
    <source>
        <dbReference type="Proteomes" id="UP001229421"/>
    </source>
</evidence>
<protein>
    <submittedName>
        <fullName evidence="6">Uncharacterized protein</fullName>
    </submittedName>
</protein>
<keyword evidence="4" id="KW-0479">Metal-binding</keyword>
<dbReference type="Pfam" id="PF03492">
    <property type="entry name" value="Methyltransf_7"/>
    <property type="match status" value="1"/>
</dbReference>
<keyword evidence="7" id="KW-1185">Reference proteome</keyword>
<proteinExistence type="inferred from homology"/>
<evidence type="ECO:0000256" key="2">
    <source>
        <dbReference type="ARBA" id="ARBA00022603"/>
    </source>
</evidence>
<evidence type="ECO:0000256" key="3">
    <source>
        <dbReference type="ARBA" id="ARBA00022679"/>
    </source>
</evidence>
<keyword evidence="3" id="KW-0808">Transferase</keyword>
<sequence>MTLVNILHMNRGDGDLSYASNSFFTKIVMKKEAPILKRTIKDMAKKDVFFNRCFMIADLGCSSGMNTLSLSLNIIDTVHEACQENNHKIPQFQVFLNDLFGNDFNNVFKLLPSFYKTIRKDKGEKFGPCFVSAVPGSFYERLFPDESIHLVHSSYSIHWLSQVPEGLENNKLNIHIAYTSPQNVLQAYRNQFHSNFTKFLRLRSKELVRGGRMVLTLPTRSSLDPASDYCSSFSEIFTISLLEMLKEGLVLESDIISFNLPIYYPHENELRNVIEEDGSFSLDNLSIFEVNVDQHDTDYKSQGKNAAKSMRAVMEPLFTSHFGSSIIDVLFKKYEKNAMECLATKEQRHLIIVVSFTKK</sequence>
<comment type="caution">
    <text evidence="6">The sequence shown here is derived from an EMBL/GenBank/DDBJ whole genome shotgun (WGS) entry which is preliminary data.</text>
</comment>
<keyword evidence="5" id="KW-0460">Magnesium</keyword>
<dbReference type="EMBL" id="JAUHHV010000001">
    <property type="protein sequence ID" value="KAK1435044.1"/>
    <property type="molecule type" value="Genomic_DNA"/>
</dbReference>
<evidence type="ECO:0000256" key="5">
    <source>
        <dbReference type="ARBA" id="ARBA00022842"/>
    </source>
</evidence>
<reference evidence="6" key="1">
    <citation type="journal article" date="2023" name="bioRxiv">
        <title>Improved chromosome-level genome assembly for marigold (Tagetes erecta).</title>
        <authorList>
            <person name="Jiang F."/>
            <person name="Yuan L."/>
            <person name="Wang S."/>
            <person name="Wang H."/>
            <person name="Xu D."/>
            <person name="Wang A."/>
            <person name="Fan W."/>
        </authorList>
    </citation>
    <scope>NUCLEOTIDE SEQUENCE</scope>
    <source>
        <strain evidence="6">WSJ</strain>
        <tissue evidence="6">Leaf</tissue>
    </source>
</reference>
<organism evidence="6 7">
    <name type="scientific">Tagetes erecta</name>
    <name type="common">African marigold</name>
    <dbReference type="NCBI Taxonomy" id="13708"/>
    <lineage>
        <taxon>Eukaryota</taxon>
        <taxon>Viridiplantae</taxon>
        <taxon>Streptophyta</taxon>
        <taxon>Embryophyta</taxon>
        <taxon>Tracheophyta</taxon>
        <taxon>Spermatophyta</taxon>
        <taxon>Magnoliopsida</taxon>
        <taxon>eudicotyledons</taxon>
        <taxon>Gunneridae</taxon>
        <taxon>Pentapetalae</taxon>
        <taxon>asterids</taxon>
        <taxon>campanulids</taxon>
        <taxon>Asterales</taxon>
        <taxon>Asteraceae</taxon>
        <taxon>Asteroideae</taxon>
        <taxon>Heliantheae alliance</taxon>
        <taxon>Tageteae</taxon>
        <taxon>Tagetes</taxon>
    </lineage>
</organism>
<dbReference type="GO" id="GO:0046872">
    <property type="term" value="F:metal ion binding"/>
    <property type="evidence" value="ECO:0007669"/>
    <property type="project" value="UniProtKB-KW"/>
</dbReference>
<comment type="similarity">
    <text evidence="1">Belongs to the methyltransferase superfamily. Type-7 methyltransferase family.</text>
</comment>
<dbReference type="Gene3D" id="1.10.1200.270">
    <property type="entry name" value="Methyltransferase, alpha-helical capping domain"/>
    <property type="match status" value="1"/>
</dbReference>
<evidence type="ECO:0000313" key="6">
    <source>
        <dbReference type="EMBL" id="KAK1435044.1"/>
    </source>
</evidence>